<feature type="compositionally biased region" description="Basic and acidic residues" evidence="1">
    <location>
        <begin position="102"/>
        <end position="111"/>
    </location>
</feature>
<comment type="caution">
    <text evidence="2">The sequence shown here is derived from an EMBL/GenBank/DDBJ whole genome shotgun (WGS) entry which is preliminary data.</text>
</comment>
<gene>
    <name evidence="2" type="ORF">BN2614_LOCUS4</name>
</gene>
<proteinExistence type="predicted"/>
<reference evidence="2 3" key="1">
    <citation type="submission" date="2018-10" db="EMBL/GenBank/DDBJ databases">
        <authorList>
            <person name="Ekblom R."/>
            <person name="Jareborg N."/>
        </authorList>
    </citation>
    <scope>NUCLEOTIDE SEQUENCE [LARGE SCALE GENOMIC DNA]</scope>
    <source>
        <tissue evidence="2">Muscle</tissue>
    </source>
</reference>
<protein>
    <submittedName>
        <fullName evidence="2">Uncharacterized protein</fullName>
    </submittedName>
</protein>
<sequence>MLRQPLLCNLSKSVLSPSSSISSPVKWTHPYEDQRSGKETGKATPGKEKKWEEKRGKGRGEQATGSALQAGRQREAQAGAGAHVAYFGRSRSSWPQRRPPRRPQERSLEGRLHLVCEDLGRRDGAARGFLGVAVQRGAPDLGSPPSWGSSGRTPGSSGPLPLGGGVRRSDQ</sequence>
<feature type="compositionally biased region" description="Low complexity" evidence="1">
    <location>
        <begin position="13"/>
        <end position="26"/>
    </location>
</feature>
<feature type="region of interest" description="Disordered" evidence="1">
    <location>
        <begin position="13"/>
        <end position="111"/>
    </location>
</feature>
<feature type="compositionally biased region" description="Low complexity" evidence="1">
    <location>
        <begin position="67"/>
        <end position="82"/>
    </location>
</feature>
<feature type="compositionally biased region" description="Basic and acidic residues" evidence="1">
    <location>
        <begin position="29"/>
        <end position="60"/>
    </location>
</feature>
<feature type="compositionally biased region" description="Low complexity" evidence="1">
    <location>
        <begin position="139"/>
        <end position="160"/>
    </location>
</feature>
<feature type="region of interest" description="Disordered" evidence="1">
    <location>
        <begin position="135"/>
        <end position="171"/>
    </location>
</feature>
<keyword evidence="3" id="KW-1185">Reference proteome</keyword>
<dbReference type="AlphaFoldDB" id="A0A9X9LMB0"/>
<evidence type="ECO:0000256" key="1">
    <source>
        <dbReference type="SAM" id="MobiDB-lite"/>
    </source>
</evidence>
<dbReference type="Proteomes" id="UP000269945">
    <property type="component" value="Unassembled WGS sequence"/>
</dbReference>
<dbReference type="EMBL" id="CYRY02007923">
    <property type="protein sequence ID" value="VCW76807.1"/>
    <property type="molecule type" value="Genomic_DNA"/>
</dbReference>
<organism evidence="2 3">
    <name type="scientific">Gulo gulo</name>
    <name type="common">Wolverine</name>
    <name type="synonym">Gluton</name>
    <dbReference type="NCBI Taxonomy" id="48420"/>
    <lineage>
        <taxon>Eukaryota</taxon>
        <taxon>Metazoa</taxon>
        <taxon>Chordata</taxon>
        <taxon>Craniata</taxon>
        <taxon>Vertebrata</taxon>
        <taxon>Euteleostomi</taxon>
        <taxon>Mammalia</taxon>
        <taxon>Eutheria</taxon>
        <taxon>Laurasiatheria</taxon>
        <taxon>Carnivora</taxon>
        <taxon>Caniformia</taxon>
        <taxon>Musteloidea</taxon>
        <taxon>Mustelidae</taxon>
        <taxon>Guloninae</taxon>
        <taxon>Gulo</taxon>
    </lineage>
</organism>
<feature type="compositionally biased region" description="Gly residues" evidence="1">
    <location>
        <begin position="161"/>
        <end position="171"/>
    </location>
</feature>
<accession>A0A9X9LMB0</accession>
<evidence type="ECO:0000313" key="3">
    <source>
        <dbReference type="Proteomes" id="UP000269945"/>
    </source>
</evidence>
<name>A0A9X9LMB0_GULGU</name>
<evidence type="ECO:0000313" key="2">
    <source>
        <dbReference type="EMBL" id="VCW76807.1"/>
    </source>
</evidence>